<proteinExistence type="predicted"/>
<evidence type="ECO:0008006" key="4">
    <source>
        <dbReference type="Google" id="ProtNLM"/>
    </source>
</evidence>
<keyword evidence="3" id="KW-1185">Reference proteome</keyword>
<evidence type="ECO:0000313" key="2">
    <source>
        <dbReference type="EMBL" id="GIL50509.1"/>
    </source>
</evidence>
<dbReference type="EMBL" id="BNCO01000009">
    <property type="protein sequence ID" value="GIL50509.1"/>
    <property type="molecule type" value="Genomic_DNA"/>
</dbReference>
<feature type="region of interest" description="Disordered" evidence="1">
    <location>
        <begin position="79"/>
        <end position="104"/>
    </location>
</feature>
<dbReference type="AlphaFoldDB" id="A0A8J4AYW0"/>
<feature type="compositionally biased region" description="Low complexity" evidence="1">
    <location>
        <begin position="92"/>
        <end position="104"/>
    </location>
</feature>
<dbReference type="Proteomes" id="UP000747399">
    <property type="component" value="Unassembled WGS sequence"/>
</dbReference>
<gene>
    <name evidence="2" type="ORF">Vafri_6689</name>
</gene>
<protein>
    <recommendedName>
        <fullName evidence="4">CST complex subunit CTC1</fullName>
    </recommendedName>
</protein>
<sequence length="1099" mass="114454">MYGLAHRALELLQERDAQPEDDVDNRRSREASKVLRTRKPTTWTWVMAQLLDVLRQYPGGLAESALMTEILARRLRNEAPSIGAPSGGSSGRAGSTSSNGDGPYGSSSVVGVGGFLPGQITLNALTKAQRTAALGQASSLKTSSTVVVASVACLECLSPPYGSGPPFETTGGIWLLQLEEGGPAAAAAGGGKSALASRGVGPGIAGAATTVIPMYLHSELRLLVMGRMPLLAAGRRVRIAAVPPRSSRAAARPLAERLLPTRYMVPELSASLLAPGCWPHFDALRNGGTDPMSLQRASEGAMEAVLPGSRAKIGGWVLARVVSIGAAPLREPGAFDRHRKRIIYLADPDGSSEAADAASVPGAASITTTLGLYGDAVQLGDLIIPGEVVAIYEPTVFVHEAGTAAHGERQALSYEHSPDTILAVIPSVRIQVPNACQPMPSGGTTHMELDGELSAAATTAHLRPEGAAVPAPEIPGPQQYSDRSLDPLSLCASQVPSHAFQGLGSFGRRLDMGRSQMSGCCAIPAPGMTSGYKTVTEAGVGRTVVVARVHAVLGYVHGAGTTHGGCLRVLLNDGTGSAAVDMQLARGSKVLSHMREGHVVILMGAIQLPASSAAHKPLVASAVEAIRGQEQLPSVNGSGGVAASGDLDHEIQIHTLAWFETEMGSEAYSLTAMPAHVTTPPLVSYTSLAALKLAHMQVIQQRLSQYHQPHQHPEGWQDCLIPQQQLHWPTDILRALAAASCQLSDPRGAWGRDVPCLQRPFRLVAPVGNGDALKMGQCRQGGDAADTGFRSGAPEAGATALTFSRSPLPKGAQILEPSESGGGGGGVARELATAAVPAGPGRSNLVACTPDGWCSALACVVEVRSAHVETHRVHRQCGRLVRRAASMFMDFDFDDMDNDSGAGMVGGSAAAGGGGGVCGAGTCSVAQAQGPASLPAQDTPSKDQSMDGLWECAFCGLDLVKDDITWQYHGSLTLEDAAQAAGVGADTAASYAVTLPADPEALHSLLGVSAAAFHSLGTARRRRVVQSCLVDRRGLIRRCIVALYPKPRRQQAQRCGPEMSLSFNDTASDNSRRPMSPDGQDTCCQLADYWAVAQLHPVD</sequence>
<reference evidence="2" key="1">
    <citation type="journal article" date="2021" name="Proc. Natl. Acad. Sci. U.S.A.">
        <title>Three genomes in the algal genus Volvox reveal the fate of a haploid sex-determining region after a transition to homothallism.</title>
        <authorList>
            <person name="Yamamoto K."/>
            <person name="Hamaji T."/>
            <person name="Kawai-Toyooka H."/>
            <person name="Matsuzaki R."/>
            <person name="Takahashi F."/>
            <person name="Nishimura Y."/>
            <person name="Kawachi M."/>
            <person name="Noguchi H."/>
            <person name="Minakuchi Y."/>
            <person name="Umen J.G."/>
            <person name="Toyoda A."/>
            <person name="Nozaki H."/>
        </authorList>
    </citation>
    <scope>NUCLEOTIDE SEQUENCE</scope>
    <source>
        <strain evidence="2">NIES-3780</strain>
    </source>
</reference>
<organism evidence="2 3">
    <name type="scientific">Volvox africanus</name>
    <dbReference type="NCBI Taxonomy" id="51714"/>
    <lineage>
        <taxon>Eukaryota</taxon>
        <taxon>Viridiplantae</taxon>
        <taxon>Chlorophyta</taxon>
        <taxon>core chlorophytes</taxon>
        <taxon>Chlorophyceae</taxon>
        <taxon>CS clade</taxon>
        <taxon>Chlamydomonadales</taxon>
        <taxon>Volvocaceae</taxon>
        <taxon>Volvox</taxon>
    </lineage>
</organism>
<feature type="region of interest" description="Disordered" evidence="1">
    <location>
        <begin position="1051"/>
        <end position="1080"/>
    </location>
</feature>
<name>A0A8J4AYW0_9CHLO</name>
<accession>A0A8J4AYW0</accession>
<evidence type="ECO:0000256" key="1">
    <source>
        <dbReference type="SAM" id="MobiDB-lite"/>
    </source>
</evidence>
<comment type="caution">
    <text evidence="2">The sequence shown here is derived from an EMBL/GenBank/DDBJ whole genome shotgun (WGS) entry which is preliminary data.</text>
</comment>
<evidence type="ECO:0000313" key="3">
    <source>
        <dbReference type="Proteomes" id="UP000747399"/>
    </source>
</evidence>
<feature type="region of interest" description="Disordered" evidence="1">
    <location>
        <begin position="808"/>
        <end position="827"/>
    </location>
</feature>